<protein>
    <recommendedName>
        <fullName evidence="1">Glycosyltransferase 2-like domain-containing protein</fullName>
    </recommendedName>
</protein>
<dbReference type="Pfam" id="PF00535">
    <property type="entry name" value="Glycos_transf_2"/>
    <property type="match status" value="1"/>
</dbReference>
<evidence type="ECO:0000313" key="3">
    <source>
        <dbReference type="Proteomes" id="UP000196317"/>
    </source>
</evidence>
<accession>A0A1Y5MIV2</accession>
<organism evidence="2 3">
    <name type="scientific">Campylobacter concisus</name>
    <dbReference type="NCBI Taxonomy" id="199"/>
    <lineage>
        <taxon>Bacteria</taxon>
        <taxon>Pseudomonadati</taxon>
        <taxon>Campylobacterota</taxon>
        <taxon>Epsilonproteobacteria</taxon>
        <taxon>Campylobacterales</taxon>
        <taxon>Campylobacteraceae</taxon>
        <taxon>Campylobacter</taxon>
    </lineage>
</organism>
<evidence type="ECO:0000313" key="2">
    <source>
        <dbReference type="EMBL" id="OUT08511.1"/>
    </source>
</evidence>
<dbReference type="PANTHER" id="PTHR22916">
    <property type="entry name" value="GLYCOSYLTRANSFERASE"/>
    <property type="match status" value="1"/>
</dbReference>
<dbReference type="CDD" id="cd00761">
    <property type="entry name" value="Glyco_tranf_GTA_type"/>
    <property type="match status" value="1"/>
</dbReference>
<evidence type="ECO:0000259" key="1">
    <source>
        <dbReference type="Pfam" id="PF00535"/>
    </source>
</evidence>
<proteinExistence type="predicted"/>
<dbReference type="Gene3D" id="3.90.550.10">
    <property type="entry name" value="Spore Coat Polysaccharide Biosynthesis Protein SpsA, Chain A"/>
    <property type="match status" value="1"/>
</dbReference>
<dbReference type="AlphaFoldDB" id="A0A1Y5MIV2"/>
<dbReference type="Proteomes" id="UP000196317">
    <property type="component" value="Unassembled WGS sequence"/>
</dbReference>
<dbReference type="InterPro" id="IPR029044">
    <property type="entry name" value="Nucleotide-diphossugar_trans"/>
</dbReference>
<comment type="caution">
    <text evidence="2">The sequence shown here is derived from an EMBL/GenBank/DDBJ whole genome shotgun (WGS) entry which is preliminary data.</text>
</comment>
<dbReference type="SUPFAM" id="SSF53448">
    <property type="entry name" value="Nucleotide-diphospho-sugar transferases"/>
    <property type="match status" value="1"/>
</dbReference>
<reference evidence="2 3" key="1">
    <citation type="submission" date="2017-04" db="EMBL/GenBank/DDBJ databases">
        <title>Complete genome of Campylobacter concisus ATCC 33237T and draft genomes for an additional eight well characterized C. concisus strains.</title>
        <authorList>
            <person name="Cornelius A.J."/>
            <person name="Miller W.G."/>
            <person name="Lastovica A.J."/>
            <person name="On S.L."/>
            <person name="French N.P."/>
            <person name="Vandenberg O."/>
            <person name="Biggs P.J."/>
        </authorList>
    </citation>
    <scope>NUCLEOTIDE SEQUENCE [LARGE SCALE GENOMIC DNA]</scope>
    <source>
        <strain evidence="2 3">CCUG 19995</strain>
    </source>
</reference>
<feature type="domain" description="Glycosyltransferase 2-like" evidence="1">
    <location>
        <begin position="18"/>
        <end position="145"/>
    </location>
</feature>
<dbReference type="PANTHER" id="PTHR22916:SF3">
    <property type="entry name" value="UDP-GLCNAC:BETAGAL BETA-1,3-N-ACETYLGLUCOSAMINYLTRANSFERASE-LIKE PROTEIN 1"/>
    <property type="match status" value="1"/>
</dbReference>
<dbReference type="EMBL" id="NDYN01000002">
    <property type="protein sequence ID" value="OUT08511.1"/>
    <property type="molecule type" value="Genomic_DNA"/>
</dbReference>
<dbReference type="InterPro" id="IPR001173">
    <property type="entry name" value="Glyco_trans_2-like"/>
</dbReference>
<gene>
    <name evidence="2" type="ORF">B9N65_03320</name>
</gene>
<dbReference type="GO" id="GO:0016758">
    <property type="term" value="F:hexosyltransferase activity"/>
    <property type="evidence" value="ECO:0007669"/>
    <property type="project" value="UniProtKB-ARBA"/>
</dbReference>
<name>A0A1Y5MIV2_9BACT</name>
<sequence length="353" mass="40241">MQLNKKLKGSIVPGVKISFIVPVFNKEEHIRDCLNSLISQDMDNIEIIVVDDGSSDNTPQILKEYEDKIILKTKSNAGVSAARNDGILLAKGKYTICIDADDYVEKDYASSVYDIAEKFDADIVITNMCKIYGDKKLFFKDFETKEDGIIDKDEYLKRLLASRHNKVLHNAANKAIKTKILKENLFPIGITQAEDFHTVVRNVIASKTLVKLNRTFYNYNIGENNTGGFEKLKAVVDHKFVYEDIISILKNKNLALEMVPDLEFRKIKSVYMPAISAIPNLKNSSYVKALDLFYEDIDSIISSAGFLKLRLKHRILIKMLKNVKSYENVSKILKIFNTINGFLSNKKMKEFKE</sequence>